<protein>
    <submittedName>
        <fullName evidence="12">Methyltransferase</fullName>
    </submittedName>
</protein>
<dbReference type="Proteomes" id="UP000078348">
    <property type="component" value="Unassembled WGS sequence"/>
</dbReference>
<evidence type="ECO:0000259" key="11">
    <source>
        <dbReference type="Pfam" id="PF12589"/>
    </source>
</evidence>
<evidence type="ECO:0000256" key="3">
    <source>
        <dbReference type="ARBA" id="ARBA00005547"/>
    </source>
</evidence>
<keyword evidence="8" id="KW-0539">Nucleus</keyword>
<dbReference type="EMBL" id="LXWW01000430">
    <property type="protein sequence ID" value="OAO13258.1"/>
    <property type="molecule type" value="Genomic_DNA"/>
</dbReference>
<dbReference type="InterPro" id="IPR039769">
    <property type="entry name" value="Bud23-like"/>
</dbReference>
<dbReference type="InterPro" id="IPR022238">
    <property type="entry name" value="Bud23_C"/>
</dbReference>
<evidence type="ECO:0000256" key="8">
    <source>
        <dbReference type="ARBA" id="ARBA00023242"/>
    </source>
</evidence>
<evidence type="ECO:0000256" key="5">
    <source>
        <dbReference type="ARBA" id="ARBA00022603"/>
    </source>
</evidence>
<keyword evidence="5 12" id="KW-0489">Methyltransferase</keyword>
<evidence type="ECO:0000256" key="9">
    <source>
        <dbReference type="SAM" id="MobiDB-lite"/>
    </source>
</evidence>
<dbReference type="PANTHER" id="PTHR12734:SF0">
    <property type="entry name" value="18S RRNA (GUANINE-N(7))-METHYLTRANSFERASE-RELATED"/>
    <property type="match status" value="1"/>
</dbReference>
<dbReference type="GO" id="GO:0005737">
    <property type="term" value="C:cytoplasm"/>
    <property type="evidence" value="ECO:0007669"/>
    <property type="project" value="UniProtKB-SubCell"/>
</dbReference>
<evidence type="ECO:0000256" key="2">
    <source>
        <dbReference type="ARBA" id="ARBA00004496"/>
    </source>
</evidence>
<evidence type="ECO:0000256" key="6">
    <source>
        <dbReference type="ARBA" id="ARBA00022679"/>
    </source>
</evidence>
<evidence type="ECO:0000256" key="4">
    <source>
        <dbReference type="ARBA" id="ARBA00022490"/>
    </source>
</evidence>
<feature type="region of interest" description="Disordered" evidence="9">
    <location>
        <begin position="241"/>
        <end position="260"/>
    </location>
</feature>
<feature type="compositionally biased region" description="Basic and acidic residues" evidence="9">
    <location>
        <begin position="281"/>
        <end position="290"/>
    </location>
</feature>
<dbReference type="InterPro" id="IPR013216">
    <property type="entry name" value="Methyltransf_11"/>
</dbReference>
<feature type="compositionally biased region" description="Polar residues" evidence="9">
    <location>
        <begin position="268"/>
        <end position="278"/>
    </location>
</feature>
<evidence type="ECO:0000313" key="13">
    <source>
        <dbReference type="Proteomes" id="UP000078348"/>
    </source>
</evidence>
<dbReference type="InterPro" id="IPR036703">
    <property type="entry name" value="MOB_kinase_act_sf"/>
</dbReference>
<keyword evidence="7" id="KW-0949">S-adenosyl-L-methionine</keyword>
<dbReference type="GO" id="GO:0016435">
    <property type="term" value="F:rRNA (guanine) methyltransferase activity"/>
    <property type="evidence" value="ECO:0007669"/>
    <property type="project" value="InterPro"/>
</dbReference>
<feature type="region of interest" description="Disordered" evidence="9">
    <location>
        <begin position="528"/>
        <end position="573"/>
    </location>
</feature>
<evidence type="ECO:0000256" key="1">
    <source>
        <dbReference type="ARBA" id="ARBA00004123"/>
    </source>
</evidence>
<dbReference type="SUPFAM" id="SSF53335">
    <property type="entry name" value="S-adenosyl-L-methionine-dependent methyltransferases"/>
    <property type="match status" value="1"/>
</dbReference>
<name>A0A196S8A0_BLAHN</name>
<dbReference type="Pfam" id="PF08241">
    <property type="entry name" value="Methyltransf_11"/>
    <property type="match status" value="1"/>
</dbReference>
<dbReference type="SMART" id="SM01388">
    <property type="entry name" value="Mob1_phocein"/>
    <property type="match status" value="1"/>
</dbReference>
<dbReference type="CDD" id="cd02440">
    <property type="entry name" value="AdoMet_MTases"/>
    <property type="match status" value="1"/>
</dbReference>
<feature type="compositionally biased region" description="Basic and acidic residues" evidence="9">
    <location>
        <begin position="533"/>
        <end position="564"/>
    </location>
</feature>
<dbReference type="Pfam" id="PF12589">
    <property type="entry name" value="WBS_methylT"/>
    <property type="match status" value="1"/>
</dbReference>
<feature type="domain" description="Methyltransferase type 11" evidence="10">
    <location>
        <begin position="347"/>
        <end position="417"/>
    </location>
</feature>
<keyword evidence="13" id="KW-1185">Reference proteome</keyword>
<dbReference type="InterPro" id="IPR005301">
    <property type="entry name" value="MOB_kinase_act_fam"/>
</dbReference>
<feature type="domain" description="18S rRNA (guanine(1575)-N(7))-methyltransferase Bud23 C-terminal" evidence="11">
    <location>
        <begin position="494"/>
        <end position="570"/>
    </location>
</feature>
<reference evidence="12 13" key="1">
    <citation type="submission" date="2016-05" db="EMBL/GenBank/DDBJ databases">
        <title>Nuclear genome of Blastocystis sp. subtype 1 NandII.</title>
        <authorList>
            <person name="Gentekaki E."/>
            <person name="Curtis B."/>
            <person name="Stairs C."/>
            <person name="Eme L."/>
            <person name="Herman E."/>
            <person name="Klimes V."/>
            <person name="Arias M.C."/>
            <person name="Elias M."/>
            <person name="Hilliou F."/>
            <person name="Klute M."/>
            <person name="Malik S.-B."/>
            <person name="Pightling A."/>
            <person name="Rachubinski R."/>
            <person name="Salas D."/>
            <person name="Schlacht A."/>
            <person name="Suga H."/>
            <person name="Archibald J."/>
            <person name="Ball S.G."/>
            <person name="Clark G."/>
            <person name="Dacks J."/>
            <person name="Van Der Giezen M."/>
            <person name="Tsaousis A."/>
            <person name="Roger A."/>
        </authorList>
    </citation>
    <scope>NUCLEOTIDE SEQUENCE [LARGE SCALE GENOMIC DNA]</scope>
    <source>
        <strain evidence="13">ATCC 50177 / NandII</strain>
    </source>
</reference>
<proteinExistence type="inferred from homology"/>
<evidence type="ECO:0000256" key="7">
    <source>
        <dbReference type="ARBA" id="ARBA00022691"/>
    </source>
</evidence>
<accession>A0A196S8A0</accession>
<dbReference type="GO" id="GO:0070476">
    <property type="term" value="P:rRNA (guanine-N7)-methylation"/>
    <property type="evidence" value="ECO:0007669"/>
    <property type="project" value="InterPro"/>
</dbReference>
<evidence type="ECO:0000259" key="10">
    <source>
        <dbReference type="Pfam" id="PF08241"/>
    </source>
</evidence>
<dbReference type="STRING" id="478820.A0A196S8A0"/>
<comment type="similarity">
    <text evidence="3">Belongs to the class I-like SAM-binding methyltransferase superfamily. BUD23/WBSCR22 family.</text>
</comment>
<sequence>MGSSEGIANAVKCPEDVDKNEWIAVHAVDFFNDISVLYDVVRDDCTPESCPTMRAGPNYEFLWRDNDHYRRPTQLPAKVYIECLLNWLVIQLENERIFPVEDGTPFPPDYEKQTQTIFRRMFRVYAHIWCNHRDIILRCDCERSFRFSLNHYIHFVDQFHLVYGGDLRPLSSLVIELAPQLPITEEMISCELMKKNRHHQQPNPVAFQQLVSPSSIPSVHIRPSVTPYSARSSVAFHPVDVSEEQAPERVPGITPGENRDSLYYSTQSVQSTATNASLNDGAKEERHSKDLEPITEAETAAAPGLFYNEKEAKKYANNSRIRLIQAQLADRAIDLLALPEGEQALLLDIGCGSGLSGECISNRGYHWIGCDISPSMLNIAVENGVEGDVMLHDMGQGLPFRNGIFDGVISISAVQWLCYSNSKSENPVRRLTAFFMTLFNSLRSGARAVIQLYPETPEQMELISKTATKCGFTGGLVVDFPNSAKAKKMFLVLKAGNDPNFQVPKGLTDEGGESNDVRFTAREKALNRRKRGREFAPIKSKEWIMKKKEKQQEQGRKTARDSKYTGRRRPTPF</sequence>
<dbReference type="Gene3D" id="1.20.140.30">
    <property type="entry name" value="MOB kinase activator"/>
    <property type="match status" value="1"/>
</dbReference>
<dbReference type="Pfam" id="PF03637">
    <property type="entry name" value="Mob1_phocein"/>
    <property type="match status" value="1"/>
</dbReference>
<dbReference type="SUPFAM" id="SSF101152">
    <property type="entry name" value="Mob1/phocein"/>
    <property type="match status" value="1"/>
</dbReference>
<evidence type="ECO:0000313" key="12">
    <source>
        <dbReference type="EMBL" id="OAO13258.1"/>
    </source>
</evidence>
<dbReference type="AlphaFoldDB" id="A0A196S8A0"/>
<dbReference type="Gene3D" id="3.40.50.150">
    <property type="entry name" value="Vaccinia Virus protein VP39"/>
    <property type="match status" value="1"/>
</dbReference>
<dbReference type="InterPro" id="IPR029063">
    <property type="entry name" value="SAM-dependent_MTases_sf"/>
</dbReference>
<gene>
    <name evidence="12" type="ORF">AV274_5055</name>
</gene>
<organism evidence="12 13">
    <name type="scientific">Blastocystis sp. subtype 1 (strain ATCC 50177 / NandII)</name>
    <dbReference type="NCBI Taxonomy" id="478820"/>
    <lineage>
        <taxon>Eukaryota</taxon>
        <taxon>Sar</taxon>
        <taxon>Stramenopiles</taxon>
        <taxon>Bigyra</taxon>
        <taxon>Opalozoa</taxon>
        <taxon>Opalinata</taxon>
        <taxon>Blastocystidae</taxon>
        <taxon>Blastocystis</taxon>
    </lineage>
</organism>
<dbReference type="FunFam" id="3.40.50.150:FF:000216">
    <property type="entry name" value="S-adenosylmethionine-dependent methyltransferase, putative"/>
    <property type="match status" value="1"/>
</dbReference>
<dbReference type="GO" id="GO:0005730">
    <property type="term" value="C:nucleolus"/>
    <property type="evidence" value="ECO:0007669"/>
    <property type="project" value="TreeGrafter"/>
</dbReference>
<keyword evidence="4" id="KW-0963">Cytoplasm</keyword>
<comment type="subcellular location">
    <subcellularLocation>
        <location evidence="2">Cytoplasm</location>
    </subcellularLocation>
    <subcellularLocation>
        <location evidence="1">Nucleus</location>
    </subcellularLocation>
</comment>
<dbReference type="OrthoDB" id="2877at2759"/>
<dbReference type="PANTHER" id="PTHR12734">
    <property type="entry name" value="METHYLTRANSFERASE-RELATED"/>
    <property type="match status" value="1"/>
</dbReference>
<keyword evidence="6 12" id="KW-0808">Transferase</keyword>
<feature type="region of interest" description="Disordered" evidence="9">
    <location>
        <begin position="268"/>
        <end position="290"/>
    </location>
</feature>
<comment type="caution">
    <text evidence="12">The sequence shown here is derived from an EMBL/GenBank/DDBJ whole genome shotgun (WGS) entry which is preliminary data.</text>
</comment>